<dbReference type="Proteomes" id="UP000002274">
    <property type="component" value="Chromosome"/>
</dbReference>
<dbReference type="STRING" id="59922.P9303_23461"/>
<reference evidence="13 14" key="1">
    <citation type="journal article" date="2007" name="PLoS Genet.">
        <title>Patterns and implications of gene gain and loss in the evolution of Prochlorococcus.</title>
        <authorList>
            <person name="Kettler G.C."/>
            <person name="Martiny A.C."/>
            <person name="Huang K."/>
            <person name="Zucker J."/>
            <person name="Coleman M.L."/>
            <person name="Rodrigue S."/>
            <person name="Chen F."/>
            <person name="Lapidus A."/>
            <person name="Ferriera S."/>
            <person name="Johnson J."/>
            <person name="Steglich C."/>
            <person name="Church G.M."/>
            <person name="Richardson P."/>
            <person name="Chisholm S.W."/>
        </authorList>
    </citation>
    <scope>NUCLEOTIDE SEQUENCE [LARGE SCALE GENOMIC DNA]</scope>
    <source>
        <strain evidence="13 14">MIT 9303</strain>
    </source>
</reference>
<keyword evidence="4" id="KW-0602">Photosynthesis</keyword>
<dbReference type="Gene3D" id="1.20.1240.10">
    <property type="entry name" value="Photosystem I PsaL, reaction centre subunit XI"/>
    <property type="match status" value="1"/>
</dbReference>
<keyword evidence="7 11" id="KW-1133">Transmembrane helix</keyword>
<evidence type="ECO:0000256" key="11">
    <source>
        <dbReference type="SAM" id="Phobius"/>
    </source>
</evidence>
<keyword evidence="5 11" id="KW-0812">Transmembrane</keyword>
<dbReference type="InterPro" id="IPR036592">
    <property type="entry name" value="PSI_PsaL_sf"/>
</dbReference>
<dbReference type="InterPro" id="IPR022980">
    <property type="entry name" value="PSI_suXI"/>
</dbReference>
<dbReference type="GO" id="GO:0015979">
    <property type="term" value="P:photosynthesis"/>
    <property type="evidence" value="ECO:0007669"/>
    <property type="project" value="UniProtKB-KW"/>
</dbReference>
<keyword evidence="8 11" id="KW-0472">Membrane</keyword>
<keyword evidence="6" id="KW-0603">Photosystem I</keyword>
<evidence type="ECO:0000313" key="14">
    <source>
        <dbReference type="Proteomes" id="UP000002274"/>
    </source>
</evidence>
<dbReference type="InterPro" id="IPR003757">
    <property type="entry name" value="PSI_PsaL"/>
</dbReference>
<evidence type="ECO:0000256" key="5">
    <source>
        <dbReference type="ARBA" id="ARBA00022692"/>
    </source>
</evidence>
<evidence type="ECO:0000256" key="3">
    <source>
        <dbReference type="ARBA" id="ARBA00019514"/>
    </source>
</evidence>
<dbReference type="NCBIfam" id="NF001928">
    <property type="entry name" value="PRK00704.1-5"/>
    <property type="match status" value="1"/>
</dbReference>
<evidence type="ECO:0000256" key="2">
    <source>
        <dbReference type="ARBA" id="ARBA00008820"/>
    </source>
</evidence>
<evidence type="ECO:0000256" key="10">
    <source>
        <dbReference type="ARBA" id="ARBA00033437"/>
    </source>
</evidence>
<evidence type="ECO:0000256" key="9">
    <source>
        <dbReference type="ARBA" id="ARBA00032768"/>
    </source>
</evidence>
<evidence type="ECO:0000256" key="1">
    <source>
        <dbReference type="ARBA" id="ARBA00004636"/>
    </source>
</evidence>
<feature type="transmembrane region" description="Helical" evidence="11">
    <location>
        <begin position="95"/>
        <end position="118"/>
    </location>
</feature>
<dbReference type="Pfam" id="PF02605">
    <property type="entry name" value="PsaL"/>
    <property type="match status" value="1"/>
</dbReference>
<dbReference type="GO" id="GO:0009538">
    <property type="term" value="C:photosystem I reaction center"/>
    <property type="evidence" value="ECO:0007669"/>
    <property type="project" value="InterPro"/>
</dbReference>
<evidence type="ECO:0000256" key="8">
    <source>
        <dbReference type="ARBA" id="ARBA00023136"/>
    </source>
</evidence>
<dbReference type="KEGG" id="pmf:P9303_23461"/>
<evidence type="ECO:0000313" key="13">
    <source>
        <dbReference type="EMBL" id="ABM79081.1"/>
    </source>
</evidence>
<dbReference type="PANTHER" id="PTHR34803:SF2">
    <property type="entry name" value="PHOTOSYSTEM I REACTION CENTER SUBUNIT XI, CHLOROPLASTIC"/>
    <property type="match status" value="1"/>
</dbReference>
<protein>
    <recommendedName>
        <fullName evidence="3">Photosystem I reaction center subunit XI</fullName>
    </recommendedName>
    <alternativeName>
        <fullName evidence="9">PSI subunit V</fullName>
    </alternativeName>
    <alternativeName>
        <fullName evidence="10">PSI-L</fullName>
    </alternativeName>
</protein>
<dbReference type="SUPFAM" id="SSF81568">
    <property type="entry name" value="Photosystem I reaction center subunit XI, PsaL"/>
    <property type="match status" value="1"/>
</dbReference>
<sequence>MTDENLPLGPKTLNEKYRDRGHVEEWAVQPAADPCVGNLATPVNSGYFVKALVNNLPLYREGISANFRGLETGAAIGYFIYGPFLVMGPLRTTDFATTAALLATVGAVHILTALLVLYNVPGKAPTVPPPDVTVANPPADLFTRKGWADFTSGFWLGGCAGAAFAWFLCNTLHMQPLLNVPMNVWAS</sequence>
<evidence type="ECO:0000259" key="12">
    <source>
        <dbReference type="Pfam" id="PF02605"/>
    </source>
</evidence>
<dbReference type="AlphaFoldDB" id="A2CC71"/>
<comment type="similarity">
    <text evidence="2">Belongs to the PsaL family.</text>
</comment>
<evidence type="ECO:0000256" key="6">
    <source>
        <dbReference type="ARBA" id="ARBA00022836"/>
    </source>
</evidence>
<dbReference type="PANTHER" id="PTHR34803">
    <property type="entry name" value="PHOTOSYSTEM I REACTION CENTER SUBUNIT XI, CHLOROPLASTIC"/>
    <property type="match status" value="1"/>
</dbReference>
<evidence type="ECO:0000256" key="7">
    <source>
        <dbReference type="ARBA" id="ARBA00022989"/>
    </source>
</evidence>
<name>A2CC71_PROM3</name>
<proteinExistence type="inferred from homology"/>
<accession>A2CC71</accession>
<organism evidence="13 14">
    <name type="scientific">Prochlorococcus marinus (strain MIT 9303)</name>
    <dbReference type="NCBI Taxonomy" id="59922"/>
    <lineage>
        <taxon>Bacteria</taxon>
        <taxon>Bacillati</taxon>
        <taxon>Cyanobacteriota</taxon>
        <taxon>Cyanophyceae</taxon>
        <taxon>Synechococcales</taxon>
        <taxon>Prochlorococcaceae</taxon>
        <taxon>Prochlorococcus</taxon>
    </lineage>
</organism>
<dbReference type="EMBL" id="CP000554">
    <property type="protein sequence ID" value="ABM79081.1"/>
    <property type="molecule type" value="Genomic_DNA"/>
</dbReference>
<feature type="domain" description="Photosystem I PsaL reaction centre subunit XI" evidence="12">
    <location>
        <begin position="28"/>
        <end position="173"/>
    </location>
</feature>
<dbReference type="BioCyc" id="PMAR59922:G1G80-2063-MONOMER"/>
<gene>
    <name evidence="13" type="primary">psaL</name>
    <name evidence="13" type="ordered locus">P9303_23461</name>
</gene>
<comment type="subcellular location">
    <subcellularLocation>
        <location evidence="1">Cellular thylakoid membrane</location>
        <topology evidence="1">Multi-pass membrane protein</topology>
    </subcellularLocation>
</comment>
<evidence type="ECO:0000256" key="4">
    <source>
        <dbReference type="ARBA" id="ARBA00022531"/>
    </source>
</evidence>
<dbReference type="HOGENOM" id="CLU_092204_1_0_3"/>
<dbReference type="RefSeq" id="WP_011131135.1">
    <property type="nucleotide sequence ID" value="NC_008820.1"/>
</dbReference>
<feature type="transmembrane region" description="Helical" evidence="11">
    <location>
        <begin position="150"/>
        <end position="169"/>
    </location>
</feature>
<dbReference type="GO" id="GO:0031676">
    <property type="term" value="C:plasma membrane-derived thylakoid membrane"/>
    <property type="evidence" value="ECO:0007669"/>
    <property type="project" value="UniProtKB-SubCell"/>
</dbReference>